<protein>
    <submittedName>
        <fullName evidence="1">Adenylate kinase family enzyme</fullName>
    </submittedName>
    <submittedName>
        <fullName evidence="2">Shikimate kinase</fullName>
    </submittedName>
</protein>
<dbReference type="EMBL" id="JACBZA010000001">
    <property type="protein sequence ID" value="NYH85704.1"/>
    <property type="molecule type" value="Genomic_DNA"/>
</dbReference>
<dbReference type="GO" id="GO:0016301">
    <property type="term" value="F:kinase activity"/>
    <property type="evidence" value="ECO:0007669"/>
    <property type="project" value="UniProtKB-KW"/>
</dbReference>
<keyword evidence="2" id="KW-0418">Kinase</keyword>
<dbReference type="EMBL" id="FOOI01000003">
    <property type="protein sequence ID" value="SFF98245.1"/>
    <property type="molecule type" value="Genomic_DNA"/>
</dbReference>
<evidence type="ECO:0000313" key="1">
    <source>
        <dbReference type="EMBL" id="NYH85704.1"/>
    </source>
</evidence>
<dbReference type="STRING" id="504797.SAMN05421678_103190"/>
<evidence type="ECO:0000313" key="3">
    <source>
        <dbReference type="Proteomes" id="UP000199052"/>
    </source>
</evidence>
<dbReference type="SUPFAM" id="SSF52540">
    <property type="entry name" value="P-loop containing nucleoside triphosphate hydrolases"/>
    <property type="match status" value="1"/>
</dbReference>
<dbReference type="Gene3D" id="3.40.50.300">
    <property type="entry name" value="P-loop containing nucleotide triphosphate hydrolases"/>
    <property type="match status" value="1"/>
</dbReference>
<organism evidence="2 3">
    <name type="scientific">Actinopolymorpha cephalotaxi</name>
    <dbReference type="NCBI Taxonomy" id="504797"/>
    <lineage>
        <taxon>Bacteria</taxon>
        <taxon>Bacillati</taxon>
        <taxon>Actinomycetota</taxon>
        <taxon>Actinomycetes</taxon>
        <taxon>Propionibacteriales</taxon>
        <taxon>Actinopolymorphaceae</taxon>
        <taxon>Actinopolymorpha</taxon>
    </lineage>
</organism>
<dbReference type="Proteomes" id="UP000199052">
    <property type="component" value="Unassembled WGS sequence"/>
</dbReference>
<dbReference type="AlphaFoldDB" id="A0A1I2N2W5"/>
<dbReference type="InterPro" id="IPR027417">
    <property type="entry name" value="P-loop_NTPase"/>
</dbReference>
<sequence length="170" mass="19212">MLVLSGTVGVGKTSVGRAISYLLSQRQVPHALIDLDWFETFWTQRKDLEQNEETLHRNISAVWQNYRDAGAERLVFCRIVEANAVLDRLTDAVPGARPIVVWLAAPTDQVLARIRSREAEDPSWFMETSVQVAERVVPEDIADHVIHVGERTPTQIAEEALRLTGWGELR</sequence>
<gene>
    <name evidence="1" type="ORF">FHR37_004555</name>
    <name evidence="2" type="ORF">SAMN05421678_103190</name>
</gene>
<evidence type="ECO:0000313" key="2">
    <source>
        <dbReference type="EMBL" id="SFF98245.1"/>
    </source>
</evidence>
<dbReference type="Proteomes" id="UP000533017">
    <property type="component" value="Unassembled WGS sequence"/>
</dbReference>
<dbReference type="RefSeq" id="WP_175542402.1">
    <property type="nucleotide sequence ID" value="NZ_FOOI01000003.1"/>
</dbReference>
<dbReference type="Pfam" id="PF13238">
    <property type="entry name" value="AAA_18"/>
    <property type="match status" value="1"/>
</dbReference>
<dbReference type="PRINTS" id="PR01100">
    <property type="entry name" value="SHIKIMTKNASE"/>
</dbReference>
<reference evidence="1 4" key="2">
    <citation type="submission" date="2020-07" db="EMBL/GenBank/DDBJ databases">
        <title>Sequencing the genomes of 1000 actinobacteria strains.</title>
        <authorList>
            <person name="Klenk H.-P."/>
        </authorList>
    </citation>
    <scope>NUCLEOTIDE SEQUENCE [LARGE SCALE GENOMIC DNA]</scope>
    <source>
        <strain evidence="1 4">DSM 45117</strain>
    </source>
</reference>
<proteinExistence type="predicted"/>
<accession>A0A1I2N2W5</accession>
<evidence type="ECO:0000313" key="4">
    <source>
        <dbReference type="Proteomes" id="UP000533017"/>
    </source>
</evidence>
<name>A0A1I2N2W5_9ACTN</name>
<reference evidence="2 3" key="1">
    <citation type="submission" date="2016-10" db="EMBL/GenBank/DDBJ databases">
        <authorList>
            <person name="de Groot N.N."/>
        </authorList>
    </citation>
    <scope>NUCLEOTIDE SEQUENCE [LARGE SCALE GENOMIC DNA]</scope>
    <source>
        <strain evidence="2 3">CPCC 202808</strain>
    </source>
</reference>
<keyword evidence="4" id="KW-1185">Reference proteome</keyword>
<keyword evidence="2" id="KW-0808">Transferase</keyword>